<evidence type="ECO:0000256" key="1">
    <source>
        <dbReference type="SAM" id="Phobius"/>
    </source>
</evidence>
<feature type="transmembrane region" description="Helical" evidence="1">
    <location>
        <begin position="371"/>
        <end position="389"/>
    </location>
</feature>
<feature type="transmembrane region" description="Helical" evidence="1">
    <location>
        <begin position="153"/>
        <end position="178"/>
    </location>
</feature>
<dbReference type="GO" id="GO:0016740">
    <property type="term" value="F:transferase activity"/>
    <property type="evidence" value="ECO:0007669"/>
    <property type="project" value="InterPro"/>
</dbReference>
<organism evidence="3">
    <name type="scientific">freshwater metagenome</name>
    <dbReference type="NCBI Taxonomy" id="449393"/>
    <lineage>
        <taxon>unclassified sequences</taxon>
        <taxon>metagenomes</taxon>
        <taxon>ecological metagenomes</taxon>
    </lineage>
</organism>
<dbReference type="EMBL" id="CAFBNC010000093">
    <property type="protein sequence ID" value="CAB4946339.1"/>
    <property type="molecule type" value="Genomic_DNA"/>
</dbReference>
<evidence type="ECO:0000259" key="2">
    <source>
        <dbReference type="Pfam" id="PF11847"/>
    </source>
</evidence>
<feature type="transmembrane region" description="Helical" evidence="1">
    <location>
        <begin position="293"/>
        <end position="318"/>
    </location>
</feature>
<feature type="transmembrane region" description="Helical" evidence="1">
    <location>
        <begin position="97"/>
        <end position="114"/>
    </location>
</feature>
<dbReference type="InterPro" id="IPR021798">
    <property type="entry name" value="AftD_N"/>
</dbReference>
<feature type="transmembrane region" description="Helical" evidence="1">
    <location>
        <begin position="338"/>
        <end position="359"/>
    </location>
</feature>
<feature type="transmembrane region" description="Helical" evidence="1">
    <location>
        <begin position="262"/>
        <end position="281"/>
    </location>
</feature>
<sequence>MLQNVGQIVFISRLDRILDPITMASRSIVLWNPYADMGSIQYQSVGYWIPFDAVFSLGVVTHTPTWITERLLVAALMIVAMWGCVRLADALTLGTRPFRVLGGLGYALSAVIISRVAQQQIFAMGAVFLPWSLVPLVRGAARGSTRTAAARSALAIALMGGANAAVTLAMIPIPLLYLLTRARGPRRASLLRWWIASVPMAVLWWIIGLRFFGAYGPNIIQYTETVGTTTGPTPVFEVIRGTADWFARLSINGVALPSGNSLAFRAIPIIGTTLLAAMGLAGLSSRRLPDRRFLVIVFLLGVAVVGGGFGGLFGNPLTDQYRTLLGGVLAPFRNIYKFQAWVTLPLILGSVHALSRVASLSILTRSNLRRALLPTFAALVVVASAFPIWNNLLTRGNGFTSEPQAWVDARSYLDAERTGRVLVVPGLSQQQFDWGYTQQLPLQWDADITWATRAQAPLGGPGNIAYLDAIERALSSGGDPGLISFLQRGGFSQVVVAADSDFRAYGGADPQTMATALTASGLTIEASFGETGYGFGELHQIEIFGVPDARIAQTYATSALTWLSGDVESVLRMPTKLFGDRPYLLTSGKVRSPLNPSQWIVTDGNQRVATNFGRNRNNRSYVLGPFETQVNGVALKGLQLRPSPVESQTVQTLTGIHRISASSVGPGVVDKAMPDSQPANVLDGNPFTSWRPNRLTIEKGDDWGTADQWIDIEFDAPRVVDPLAITLLLGVYGNPVPIEVSTETDNGRVTSSLEPINTAQPLAVAPGETSRLRVTISGDSYHRFNDLIGISELTLPGEPILRSLRVPNDLDGQFEGADANTPAWVFTRELRTDATHGASNIRDFAVPHSASVDAVATGSVNDPADVLRILNGITWMSVDADSTLFDAPTLAPRNLIDNDPSTVWISANPIDDPNRRPVVTVSWLEPRVVSKLRLDLDPQFATPTSVTVTVNGEVFERTPAADGSFEVPDTLTVAVQFDLHYEPPVPAEPTLRAGLSGIEVAAIADLYEPPINRNASFTLDCGRGPSVVIDSTKLDYSATTTYGDLMDHRPATLEPCAQPTFDLVEGEHRVTMNPSPRGLTIDQFVLGNEPTLSNTIETSRTISLGRWGSTIRRATIGAGDENLFVVNEVFNRGWEARLDGVRLDALEIDGWRQAFVIPAGAGGELELTFTPNRPYQAGTAAGFGLLVLLVALALVPRRRPDALAPLGPGRWPMALTGASGVLLAIWTTGIGALLLPALWLLRRRLTNLLPVIAFSAFTIAGTLLLLAPDRGDMQARWLGPAALPVSALAALAVIAVITAFLMDGVDESENEFDMTATDANAAPHETNSETR</sequence>
<name>A0A6J7JUN5_9ZZZZ</name>
<gene>
    <name evidence="3" type="ORF">UFOPK3733_01606</name>
</gene>
<protein>
    <submittedName>
        <fullName evidence="3">Unannotated protein</fullName>
    </submittedName>
</protein>
<dbReference type="InterPro" id="IPR008979">
    <property type="entry name" value="Galactose-bd-like_sf"/>
</dbReference>
<feature type="domain" description="Alpha-(1-&gt;3)-arabinofuranosyltransferase N-terminal GT-C" evidence="2">
    <location>
        <begin position="2"/>
        <end position="628"/>
    </location>
</feature>
<dbReference type="Gene3D" id="2.60.120.260">
    <property type="entry name" value="Galactose-binding domain-like"/>
    <property type="match status" value="1"/>
</dbReference>
<reference evidence="3" key="1">
    <citation type="submission" date="2020-05" db="EMBL/GenBank/DDBJ databases">
        <authorList>
            <person name="Chiriac C."/>
            <person name="Salcher M."/>
            <person name="Ghai R."/>
            <person name="Kavagutti S V."/>
        </authorList>
    </citation>
    <scope>NUCLEOTIDE SEQUENCE</scope>
</reference>
<keyword evidence="1" id="KW-0472">Membrane</keyword>
<keyword evidence="1" id="KW-1133">Transmembrane helix</keyword>
<feature type="transmembrane region" description="Helical" evidence="1">
    <location>
        <begin position="1278"/>
        <end position="1302"/>
    </location>
</feature>
<feature type="transmembrane region" description="Helical" evidence="1">
    <location>
        <begin position="1247"/>
        <end position="1266"/>
    </location>
</feature>
<dbReference type="SUPFAM" id="SSF49785">
    <property type="entry name" value="Galactose-binding domain-like"/>
    <property type="match status" value="1"/>
</dbReference>
<feature type="transmembrane region" description="Helical" evidence="1">
    <location>
        <begin position="121"/>
        <end position="141"/>
    </location>
</feature>
<keyword evidence="1" id="KW-0812">Transmembrane</keyword>
<feature type="transmembrane region" description="Helical" evidence="1">
    <location>
        <begin position="1175"/>
        <end position="1195"/>
    </location>
</feature>
<feature type="transmembrane region" description="Helical" evidence="1">
    <location>
        <begin position="1215"/>
        <end position="1241"/>
    </location>
</feature>
<accession>A0A6J7JUN5</accession>
<feature type="transmembrane region" description="Helical" evidence="1">
    <location>
        <begin position="71"/>
        <end position="91"/>
    </location>
</feature>
<proteinExistence type="predicted"/>
<evidence type="ECO:0000313" key="3">
    <source>
        <dbReference type="EMBL" id="CAB4946339.1"/>
    </source>
</evidence>
<feature type="transmembrane region" description="Helical" evidence="1">
    <location>
        <begin position="190"/>
        <end position="207"/>
    </location>
</feature>
<dbReference type="Pfam" id="PF11847">
    <property type="entry name" value="GT-C_AftD"/>
    <property type="match status" value="1"/>
</dbReference>